<accession>A0A9P4V2M1</accession>
<dbReference type="Proteomes" id="UP000799444">
    <property type="component" value="Unassembled WGS sequence"/>
</dbReference>
<name>A0A9P4V2M1_9PLEO</name>
<sequence>MHHRGTRCGCARVLARRLKRFSIGQWESTERSYKVVVSCLGAAPTGAVSCESSSVQLSRSLEIAEGVGITAIPVSVHCMQVLFRFQTPFLCL</sequence>
<proteinExistence type="predicted"/>
<evidence type="ECO:0000313" key="2">
    <source>
        <dbReference type="Proteomes" id="UP000799444"/>
    </source>
</evidence>
<dbReference type="EMBL" id="ML996161">
    <property type="protein sequence ID" value="KAF2733455.1"/>
    <property type="molecule type" value="Genomic_DNA"/>
</dbReference>
<dbReference type="AlphaFoldDB" id="A0A9P4V2M1"/>
<keyword evidence="2" id="KW-1185">Reference proteome</keyword>
<reference evidence="1" key="1">
    <citation type="journal article" date="2020" name="Stud. Mycol.">
        <title>101 Dothideomycetes genomes: a test case for predicting lifestyles and emergence of pathogens.</title>
        <authorList>
            <person name="Haridas S."/>
            <person name="Albert R."/>
            <person name="Binder M."/>
            <person name="Bloem J."/>
            <person name="Labutti K."/>
            <person name="Salamov A."/>
            <person name="Andreopoulos B."/>
            <person name="Baker S."/>
            <person name="Barry K."/>
            <person name="Bills G."/>
            <person name="Bluhm B."/>
            <person name="Cannon C."/>
            <person name="Castanera R."/>
            <person name="Culley D."/>
            <person name="Daum C."/>
            <person name="Ezra D."/>
            <person name="Gonzalez J."/>
            <person name="Henrissat B."/>
            <person name="Kuo A."/>
            <person name="Liang C."/>
            <person name="Lipzen A."/>
            <person name="Lutzoni F."/>
            <person name="Magnuson J."/>
            <person name="Mondo S."/>
            <person name="Nolan M."/>
            <person name="Ohm R."/>
            <person name="Pangilinan J."/>
            <person name="Park H.-J."/>
            <person name="Ramirez L."/>
            <person name="Alfaro M."/>
            <person name="Sun H."/>
            <person name="Tritt A."/>
            <person name="Yoshinaga Y."/>
            <person name="Zwiers L.-H."/>
            <person name="Turgeon B."/>
            <person name="Goodwin S."/>
            <person name="Spatafora J."/>
            <person name="Crous P."/>
            <person name="Grigoriev I."/>
        </authorList>
    </citation>
    <scope>NUCLEOTIDE SEQUENCE</scope>
    <source>
        <strain evidence="1">CBS 125425</strain>
    </source>
</reference>
<gene>
    <name evidence="1" type="ORF">EJ04DRAFT_272762</name>
</gene>
<evidence type="ECO:0000313" key="1">
    <source>
        <dbReference type="EMBL" id="KAF2733455.1"/>
    </source>
</evidence>
<organism evidence="1 2">
    <name type="scientific">Polyplosphaeria fusca</name>
    <dbReference type="NCBI Taxonomy" id="682080"/>
    <lineage>
        <taxon>Eukaryota</taxon>
        <taxon>Fungi</taxon>
        <taxon>Dikarya</taxon>
        <taxon>Ascomycota</taxon>
        <taxon>Pezizomycotina</taxon>
        <taxon>Dothideomycetes</taxon>
        <taxon>Pleosporomycetidae</taxon>
        <taxon>Pleosporales</taxon>
        <taxon>Tetraplosphaeriaceae</taxon>
        <taxon>Polyplosphaeria</taxon>
    </lineage>
</organism>
<comment type="caution">
    <text evidence="1">The sequence shown here is derived from an EMBL/GenBank/DDBJ whole genome shotgun (WGS) entry which is preliminary data.</text>
</comment>
<protein>
    <submittedName>
        <fullName evidence="1">Uncharacterized protein</fullName>
    </submittedName>
</protein>